<dbReference type="InterPro" id="IPR010753">
    <property type="entry name" value="DUF1330"/>
</dbReference>
<dbReference type="AlphaFoldDB" id="A0A4P8ECQ1"/>
<proteinExistence type="predicted"/>
<evidence type="ECO:0000259" key="1">
    <source>
        <dbReference type="Pfam" id="PF07045"/>
    </source>
</evidence>
<sequence>MAKGYWVAHVDVHDPQAYEAYRAANAVAFAKYGARFLVRGAPQTQVEGACRARTVVIEFPSLQAAHDCYNSPEYQAAKALRDPVSTGDCLIVEGYEG</sequence>
<dbReference type="SUPFAM" id="SSF54909">
    <property type="entry name" value="Dimeric alpha+beta barrel"/>
    <property type="match status" value="1"/>
</dbReference>
<reference evidence="2 3" key="1">
    <citation type="submission" date="2019-05" db="EMBL/GenBank/DDBJ databases">
        <title>Pseudorhodobacter turbinis sp. nov., isolated from the gut of the Korean turban shell.</title>
        <authorList>
            <person name="Jeong Y.-S."/>
            <person name="Kang W.-R."/>
            <person name="Bae J.-W."/>
        </authorList>
    </citation>
    <scope>NUCLEOTIDE SEQUENCE [LARGE SCALE GENOMIC DNA]</scope>
    <source>
        <strain evidence="2 3">S12M18</strain>
    </source>
</reference>
<name>A0A4P8ECQ1_9RHOB</name>
<dbReference type="RefSeq" id="WP_137192162.1">
    <property type="nucleotide sequence ID" value="NZ_CP039964.1"/>
</dbReference>
<dbReference type="OrthoDB" id="9806380at2"/>
<evidence type="ECO:0000313" key="3">
    <source>
        <dbReference type="Proteomes" id="UP000298631"/>
    </source>
</evidence>
<dbReference type="Pfam" id="PF07045">
    <property type="entry name" value="DUF1330"/>
    <property type="match status" value="1"/>
</dbReference>
<dbReference type="Gene3D" id="3.30.70.100">
    <property type="match status" value="1"/>
</dbReference>
<dbReference type="PANTHER" id="PTHR41521:SF4">
    <property type="entry name" value="BLR0684 PROTEIN"/>
    <property type="match status" value="1"/>
</dbReference>
<protein>
    <submittedName>
        <fullName evidence="2">DUF1330 domain-containing protein</fullName>
    </submittedName>
</protein>
<organism evidence="2 3">
    <name type="scientific">Pseudorhodobacter turbinis</name>
    <dbReference type="NCBI Taxonomy" id="2500533"/>
    <lineage>
        <taxon>Bacteria</taxon>
        <taxon>Pseudomonadati</taxon>
        <taxon>Pseudomonadota</taxon>
        <taxon>Alphaproteobacteria</taxon>
        <taxon>Rhodobacterales</taxon>
        <taxon>Paracoccaceae</taxon>
        <taxon>Pseudorhodobacter</taxon>
    </lineage>
</organism>
<dbReference type="PANTHER" id="PTHR41521">
    <property type="match status" value="1"/>
</dbReference>
<dbReference type="Proteomes" id="UP000298631">
    <property type="component" value="Chromosome"/>
</dbReference>
<feature type="domain" description="DUF1330" evidence="1">
    <location>
        <begin position="3"/>
        <end position="95"/>
    </location>
</feature>
<evidence type="ECO:0000313" key="2">
    <source>
        <dbReference type="EMBL" id="QCO54478.1"/>
    </source>
</evidence>
<keyword evidence="3" id="KW-1185">Reference proteome</keyword>
<dbReference type="KEGG" id="pseb:EOK75_00750"/>
<gene>
    <name evidence="2" type="ORF">EOK75_00750</name>
</gene>
<accession>A0A4P8ECQ1</accession>
<dbReference type="InterPro" id="IPR011008">
    <property type="entry name" value="Dimeric_a/b-barrel"/>
</dbReference>
<dbReference type="EMBL" id="CP039964">
    <property type="protein sequence ID" value="QCO54478.1"/>
    <property type="molecule type" value="Genomic_DNA"/>
</dbReference>